<dbReference type="EMBL" id="CP036433">
    <property type="protein sequence ID" value="QDU94926.1"/>
    <property type="molecule type" value="Genomic_DNA"/>
</dbReference>
<dbReference type="AlphaFoldDB" id="A0A518DSV5"/>
<sequence precursor="true">MAILRENSVKMRRFYPLIGRYKSECLRIPRQLEHGRTDKRIPTADPVVARRSKNACEDEIRPLSLACREGLKATEGELSDPAEQDEKNRKKFHRAVRTFVQKKITSTWVSIFAGLPGLGRLAHERDSRRIR</sequence>
<proteinExistence type="predicted"/>
<name>A0A518DSV5_9BACT</name>
<keyword evidence="2" id="KW-1185">Reference proteome</keyword>
<protein>
    <submittedName>
        <fullName evidence="1">Uncharacterized protein</fullName>
    </submittedName>
</protein>
<evidence type="ECO:0000313" key="1">
    <source>
        <dbReference type="EMBL" id="QDU94926.1"/>
    </source>
</evidence>
<dbReference type="Proteomes" id="UP000317648">
    <property type="component" value="Chromosome"/>
</dbReference>
<gene>
    <name evidence="1" type="ORF">Pla8534_27340</name>
</gene>
<dbReference type="KEGG" id="lcre:Pla8534_27340"/>
<reference evidence="1 2" key="1">
    <citation type="submission" date="2019-02" db="EMBL/GenBank/DDBJ databases">
        <title>Deep-cultivation of Planctomycetes and their phenomic and genomic characterization uncovers novel biology.</title>
        <authorList>
            <person name="Wiegand S."/>
            <person name="Jogler M."/>
            <person name="Boedeker C."/>
            <person name="Pinto D."/>
            <person name="Vollmers J."/>
            <person name="Rivas-Marin E."/>
            <person name="Kohn T."/>
            <person name="Peeters S.H."/>
            <person name="Heuer A."/>
            <person name="Rast P."/>
            <person name="Oberbeckmann S."/>
            <person name="Bunk B."/>
            <person name="Jeske O."/>
            <person name="Meyerdierks A."/>
            <person name="Storesund J.E."/>
            <person name="Kallscheuer N."/>
            <person name="Luecker S."/>
            <person name="Lage O.M."/>
            <person name="Pohl T."/>
            <person name="Merkel B.J."/>
            <person name="Hornburger P."/>
            <person name="Mueller R.-W."/>
            <person name="Bruemmer F."/>
            <person name="Labrenz M."/>
            <person name="Spormann A.M."/>
            <person name="Op den Camp H."/>
            <person name="Overmann J."/>
            <person name="Amann R."/>
            <person name="Jetten M.S.M."/>
            <person name="Mascher T."/>
            <person name="Medema M.H."/>
            <person name="Devos D.P."/>
            <person name="Kaster A.-K."/>
            <person name="Ovreas L."/>
            <person name="Rohde M."/>
            <person name="Galperin M.Y."/>
            <person name="Jogler C."/>
        </authorList>
    </citation>
    <scope>NUCLEOTIDE SEQUENCE [LARGE SCALE GENOMIC DNA]</scope>
    <source>
        <strain evidence="1 2">Pla85_3_4</strain>
    </source>
</reference>
<organism evidence="1 2">
    <name type="scientific">Lignipirellula cremea</name>
    <dbReference type="NCBI Taxonomy" id="2528010"/>
    <lineage>
        <taxon>Bacteria</taxon>
        <taxon>Pseudomonadati</taxon>
        <taxon>Planctomycetota</taxon>
        <taxon>Planctomycetia</taxon>
        <taxon>Pirellulales</taxon>
        <taxon>Pirellulaceae</taxon>
        <taxon>Lignipirellula</taxon>
    </lineage>
</organism>
<accession>A0A518DSV5</accession>
<evidence type="ECO:0000313" key="2">
    <source>
        <dbReference type="Proteomes" id="UP000317648"/>
    </source>
</evidence>